<sequence>MFNHILAMPAAGYAYASNQKQPPKAWNNVFTLVHKMVLLYSA</sequence>
<organism evidence="1 2">
    <name type="scientific">Nostoc flagelliforme CCNUN1</name>
    <dbReference type="NCBI Taxonomy" id="2038116"/>
    <lineage>
        <taxon>Bacteria</taxon>
        <taxon>Bacillati</taxon>
        <taxon>Cyanobacteriota</taxon>
        <taxon>Cyanophyceae</taxon>
        <taxon>Nostocales</taxon>
        <taxon>Nostocaceae</taxon>
        <taxon>Nostoc</taxon>
    </lineage>
</organism>
<evidence type="ECO:0000313" key="1">
    <source>
        <dbReference type="EMBL" id="AUB44199.1"/>
    </source>
</evidence>
<dbReference type="Proteomes" id="UP000232003">
    <property type="component" value="Plasmid pNFSY08"/>
</dbReference>
<geneLocation type="plasmid" evidence="2">
    <name>pnfsy08</name>
</geneLocation>
<keyword evidence="2" id="KW-1185">Reference proteome</keyword>
<keyword evidence="1" id="KW-0614">Plasmid</keyword>
<proteinExistence type="predicted"/>
<name>A0A2K8T969_9NOSO</name>
<dbReference type="AlphaFoldDB" id="A0A2K8T969"/>
<reference evidence="1 2" key="1">
    <citation type="submission" date="2017-11" db="EMBL/GenBank/DDBJ databases">
        <title>Complete genome of a free-living desiccation-tolerant cyanobacterium and its photosynthetic adaptation to extreme terrestrial habitat.</title>
        <authorList>
            <person name="Shang J."/>
        </authorList>
    </citation>
    <scope>NUCLEOTIDE SEQUENCE [LARGE SCALE GENOMIC DNA]</scope>
    <source>
        <strain evidence="1 2">CCNUN1</strain>
        <plasmid evidence="2">pnfsy08</plasmid>
    </source>
</reference>
<evidence type="ECO:0000313" key="2">
    <source>
        <dbReference type="Proteomes" id="UP000232003"/>
    </source>
</evidence>
<gene>
    <name evidence="1" type="ORF">COO91_10422</name>
</gene>
<accession>A0A2K8T969</accession>
<dbReference type="KEGG" id="nfl:COO91_10422"/>
<protein>
    <submittedName>
        <fullName evidence="1">Uncharacterized protein</fullName>
    </submittedName>
</protein>
<dbReference type="EMBL" id="CP024793">
    <property type="protein sequence ID" value="AUB44199.1"/>
    <property type="molecule type" value="Genomic_DNA"/>
</dbReference>